<dbReference type="InParanoid" id="A0A2P6NQS1"/>
<dbReference type="OrthoDB" id="1434354at2759"/>
<organism evidence="2 3">
    <name type="scientific">Planoprotostelium fungivorum</name>
    <dbReference type="NCBI Taxonomy" id="1890364"/>
    <lineage>
        <taxon>Eukaryota</taxon>
        <taxon>Amoebozoa</taxon>
        <taxon>Evosea</taxon>
        <taxon>Variosea</taxon>
        <taxon>Cavosteliida</taxon>
        <taxon>Cavosteliaceae</taxon>
        <taxon>Planoprotostelium</taxon>
    </lineage>
</organism>
<dbReference type="SMART" id="SM00516">
    <property type="entry name" value="SEC14"/>
    <property type="match status" value="1"/>
</dbReference>
<feature type="domain" description="CRAL-TRIO" evidence="1">
    <location>
        <begin position="110"/>
        <end position="253"/>
    </location>
</feature>
<dbReference type="SUPFAM" id="SSF52087">
    <property type="entry name" value="CRAL/TRIO domain"/>
    <property type="match status" value="1"/>
</dbReference>
<dbReference type="PROSITE" id="PS50191">
    <property type="entry name" value="CRAL_TRIO"/>
    <property type="match status" value="1"/>
</dbReference>
<keyword evidence="3" id="KW-1185">Reference proteome</keyword>
<dbReference type="CDD" id="cd00170">
    <property type="entry name" value="SEC14"/>
    <property type="match status" value="1"/>
</dbReference>
<dbReference type="SUPFAM" id="SSF46938">
    <property type="entry name" value="CRAL/TRIO N-terminal domain"/>
    <property type="match status" value="1"/>
</dbReference>
<proteinExistence type="predicted"/>
<protein>
    <recommendedName>
        <fullName evidence="1">CRAL-TRIO domain-containing protein</fullName>
    </recommendedName>
</protein>
<dbReference type="InterPro" id="IPR001251">
    <property type="entry name" value="CRAL-TRIO_dom"/>
</dbReference>
<gene>
    <name evidence="2" type="ORF">PROFUN_05453</name>
</gene>
<dbReference type="EMBL" id="MDYQ01000033">
    <property type="protein sequence ID" value="PRP86312.1"/>
    <property type="molecule type" value="Genomic_DNA"/>
</dbReference>
<dbReference type="InterPro" id="IPR052432">
    <property type="entry name" value="PITP/CRAL-TRIO"/>
</dbReference>
<dbReference type="Proteomes" id="UP000241769">
    <property type="component" value="Unassembled WGS sequence"/>
</dbReference>
<dbReference type="InterPro" id="IPR011074">
    <property type="entry name" value="CRAL/TRIO_N_dom"/>
</dbReference>
<dbReference type="PANTHER" id="PTHR46590">
    <property type="entry name" value="PHOSPHATIDYLINOSITOL TRANSFER PROTEIN CSR1-RELATED"/>
    <property type="match status" value="1"/>
</dbReference>
<dbReference type="InterPro" id="IPR036273">
    <property type="entry name" value="CRAL/TRIO_N_dom_sf"/>
</dbReference>
<dbReference type="InterPro" id="IPR036865">
    <property type="entry name" value="CRAL-TRIO_dom_sf"/>
</dbReference>
<dbReference type="Pfam" id="PF03765">
    <property type="entry name" value="CRAL_TRIO_N"/>
    <property type="match status" value="1"/>
</dbReference>
<comment type="caution">
    <text evidence="2">The sequence shown here is derived from an EMBL/GenBank/DDBJ whole genome shotgun (WGS) entry which is preliminary data.</text>
</comment>
<sequence length="271" mass="31551">MVLEETTVPGFPLTLTPDQRTKLEDFQKRLIQWTHKKEMTAEDSDSNHSGSQAERLHLKFLRARNFNVCKSLELYTEFLSWKDAFQDIGVDNIDPESIQNEIHSHKCIQFGEDLDGRPVIWMRLARHKKKESQPEELERFCAWFFSTAKHIVHDPIETATVVIDLSGISSDNLDMAGARTLADMLGKRYPECLGYGLLLDAPWIFSTFWKLFRPFLDARTANKMHFVRRKELTNFIHTKSILTEYGGDAQYCEERDMILSKYLKPTKHPPK</sequence>
<dbReference type="Gene3D" id="3.40.525.10">
    <property type="entry name" value="CRAL-TRIO lipid binding domain"/>
    <property type="match status" value="1"/>
</dbReference>
<name>A0A2P6NQS1_9EUKA</name>
<evidence type="ECO:0000313" key="3">
    <source>
        <dbReference type="Proteomes" id="UP000241769"/>
    </source>
</evidence>
<dbReference type="Pfam" id="PF00650">
    <property type="entry name" value="CRAL_TRIO"/>
    <property type="match status" value="1"/>
</dbReference>
<dbReference type="AlphaFoldDB" id="A0A2P6NQS1"/>
<reference evidence="2 3" key="1">
    <citation type="journal article" date="2018" name="Genome Biol. Evol.">
        <title>Multiple Roots of Fruiting Body Formation in Amoebozoa.</title>
        <authorList>
            <person name="Hillmann F."/>
            <person name="Forbes G."/>
            <person name="Novohradska S."/>
            <person name="Ferling I."/>
            <person name="Riege K."/>
            <person name="Groth M."/>
            <person name="Westermann M."/>
            <person name="Marz M."/>
            <person name="Spaller T."/>
            <person name="Winckler T."/>
            <person name="Schaap P."/>
            <person name="Glockner G."/>
        </authorList>
    </citation>
    <scope>NUCLEOTIDE SEQUENCE [LARGE SCALE GENOMIC DNA]</scope>
    <source>
        <strain evidence="2 3">Jena</strain>
    </source>
</reference>
<evidence type="ECO:0000313" key="2">
    <source>
        <dbReference type="EMBL" id="PRP86312.1"/>
    </source>
</evidence>
<accession>A0A2P6NQS1</accession>
<evidence type="ECO:0000259" key="1">
    <source>
        <dbReference type="PROSITE" id="PS50191"/>
    </source>
</evidence>
<dbReference type="PANTHER" id="PTHR46590:SF1">
    <property type="entry name" value="PHOSPHATIDYLINOSITOL TRANSFER PROTEIN CSR1"/>
    <property type="match status" value="1"/>
</dbReference>